<evidence type="ECO:0000313" key="2">
    <source>
        <dbReference type="Proteomes" id="UP000217257"/>
    </source>
</evidence>
<reference evidence="1 2" key="1">
    <citation type="submission" date="2017-06" db="EMBL/GenBank/DDBJ databases">
        <title>Sequencing and comparative analysis of myxobacterial genomes.</title>
        <authorList>
            <person name="Rupp O."/>
            <person name="Goesmann A."/>
            <person name="Sogaard-Andersen L."/>
        </authorList>
    </citation>
    <scope>NUCLEOTIDE SEQUENCE [LARGE SCALE GENOMIC DNA]</scope>
    <source>
        <strain evidence="1 2">DSM 52655</strain>
    </source>
</reference>
<dbReference type="EMBL" id="CP022098">
    <property type="protein sequence ID" value="ATB41778.1"/>
    <property type="molecule type" value="Genomic_DNA"/>
</dbReference>
<evidence type="ECO:0000313" key="1">
    <source>
        <dbReference type="EMBL" id="ATB41778.1"/>
    </source>
</evidence>
<dbReference type="Proteomes" id="UP000217257">
    <property type="component" value="Chromosome"/>
</dbReference>
<dbReference type="AlphaFoldDB" id="A0A250JDX9"/>
<sequence>MGIREKLQPQIESLGSLMLGFLKDAHSSHTEASCQAVAMDQEGIALQGGLIEAPKPPPIKQNSSALTEALRTFFQRAPQSGEPIRMIEFRFRRSGAGWTYQVALETLAAHEALVQERTALDQEVAKAMIAAAGANWNKVVFERRLPTPAKLVAFLDRERRELAVTPELEALLQRAFRLYDRHGRELRWPLWRVKGDRNTFEVETQFLYG</sequence>
<proteinExistence type="predicted"/>
<protein>
    <submittedName>
        <fullName evidence="1">Uncharacterized protein</fullName>
    </submittedName>
</protein>
<gene>
    <name evidence="1" type="ORF">CYFUS_007248</name>
</gene>
<accession>A0A250JDX9</accession>
<name>A0A250JDX9_9BACT</name>
<dbReference type="KEGG" id="cfus:CYFUS_007248"/>
<organism evidence="1 2">
    <name type="scientific">Cystobacter fuscus</name>
    <dbReference type="NCBI Taxonomy" id="43"/>
    <lineage>
        <taxon>Bacteria</taxon>
        <taxon>Pseudomonadati</taxon>
        <taxon>Myxococcota</taxon>
        <taxon>Myxococcia</taxon>
        <taxon>Myxococcales</taxon>
        <taxon>Cystobacterineae</taxon>
        <taxon>Archangiaceae</taxon>
        <taxon>Cystobacter</taxon>
    </lineage>
</organism>